<reference evidence="1" key="1">
    <citation type="journal article" date="2014" name="Nat. Commun.">
        <title>The emerging biofuel crop Camelina sativa retains a highly undifferentiated hexaploid genome structure.</title>
        <authorList>
            <person name="Kagale S."/>
            <person name="Koh C."/>
            <person name="Nixon J."/>
            <person name="Bollina V."/>
            <person name="Clarke W.E."/>
            <person name="Tuteja R."/>
            <person name="Spillane C."/>
            <person name="Robinson S.J."/>
            <person name="Links M.G."/>
            <person name="Clarke C."/>
            <person name="Higgins E.E."/>
            <person name="Huebert T."/>
            <person name="Sharpe A.G."/>
            <person name="Parkin I.A."/>
        </authorList>
    </citation>
    <scope>NUCLEOTIDE SEQUENCE [LARGE SCALE GENOMIC DNA]</scope>
    <source>
        <strain evidence="1">cv. DH55</strain>
    </source>
</reference>
<dbReference type="Proteomes" id="UP000694864">
    <property type="component" value="Chromosome 14"/>
</dbReference>
<organism evidence="1 2">
    <name type="scientific">Camelina sativa</name>
    <name type="common">False flax</name>
    <name type="synonym">Myagrum sativum</name>
    <dbReference type="NCBI Taxonomy" id="90675"/>
    <lineage>
        <taxon>Eukaryota</taxon>
        <taxon>Viridiplantae</taxon>
        <taxon>Streptophyta</taxon>
        <taxon>Embryophyta</taxon>
        <taxon>Tracheophyta</taxon>
        <taxon>Spermatophyta</taxon>
        <taxon>Magnoliopsida</taxon>
        <taxon>eudicotyledons</taxon>
        <taxon>Gunneridae</taxon>
        <taxon>Pentapetalae</taxon>
        <taxon>rosids</taxon>
        <taxon>malvids</taxon>
        <taxon>Brassicales</taxon>
        <taxon>Brassicaceae</taxon>
        <taxon>Camelineae</taxon>
        <taxon>Camelina</taxon>
    </lineage>
</organism>
<gene>
    <name evidence="2" type="primary">LOC109128806</name>
</gene>
<dbReference type="GeneID" id="109128806"/>
<reference evidence="2" key="2">
    <citation type="submission" date="2025-08" db="UniProtKB">
        <authorList>
            <consortium name="RefSeq"/>
        </authorList>
    </citation>
    <scope>IDENTIFICATION</scope>
    <source>
        <tissue evidence="2">Leaf</tissue>
    </source>
</reference>
<sequence length="37" mass="4295">MYSGLVMILDKCLDKVLMWVINTCKRGSKKLHTLAVW</sequence>
<dbReference type="RefSeq" id="XP_019091378.1">
    <property type="nucleotide sequence ID" value="XM_019235833.1"/>
</dbReference>
<keyword evidence="1" id="KW-1185">Reference proteome</keyword>
<evidence type="ECO:0000313" key="1">
    <source>
        <dbReference type="Proteomes" id="UP000694864"/>
    </source>
</evidence>
<accession>A0ABM1QX90</accession>
<evidence type="ECO:0000313" key="2">
    <source>
        <dbReference type="RefSeq" id="XP_019091378.1"/>
    </source>
</evidence>
<name>A0ABM1QX90_CAMSA</name>
<proteinExistence type="predicted"/>
<protein>
    <submittedName>
        <fullName evidence="2">Uncharacterized protein LOC109128806</fullName>
    </submittedName>
</protein>